<organism evidence="2 3">
    <name type="scientific">Candidatus Limousia pullorum</name>
    <dbReference type="NCBI Taxonomy" id="2840860"/>
    <lineage>
        <taxon>Bacteria</taxon>
        <taxon>Bacillati</taxon>
        <taxon>Bacillota</taxon>
        <taxon>Clostridia</taxon>
        <taxon>Eubacteriales</taxon>
        <taxon>Oscillospiraceae</taxon>
        <taxon>Oscillospiraceae incertae sedis</taxon>
        <taxon>Candidatus Limousia</taxon>
    </lineage>
</organism>
<comment type="caution">
    <text evidence="2">The sequence shown here is derived from an EMBL/GenBank/DDBJ whole genome shotgun (WGS) entry which is preliminary data.</text>
</comment>
<evidence type="ECO:0000313" key="2">
    <source>
        <dbReference type="EMBL" id="HIU50407.1"/>
    </source>
</evidence>
<evidence type="ECO:0000256" key="1">
    <source>
        <dbReference type="SAM" id="SignalP"/>
    </source>
</evidence>
<feature type="chain" id="PRO_5038584925" description="Lipoprotein" evidence="1">
    <location>
        <begin position="18"/>
        <end position="205"/>
    </location>
</feature>
<name>A0A9D1S8G9_9FIRM</name>
<feature type="signal peptide" evidence="1">
    <location>
        <begin position="1"/>
        <end position="17"/>
    </location>
</feature>
<accession>A0A9D1S8G9</accession>
<reference evidence="2" key="1">
    <citation type="submission" date="2020-10" db="EMBL/GenBank/DDBJ databases">
        <authorList>
            <person name="Gilroy R."/>
        </authorList>
    </citation>
    <scope>NUCLEOTIDE SEQUENCE</scope>
    <source>
        <strain evidence="2">ChiGjej1B1-1684</strain>
    </source>
</reference>
<evidence type="ECO:0000313" key="3">
    <source>
        <dbReference type="Proteomes" id="UP000824118"/>
    </source>
</evidence>
<sequence>MKKIIAVMLCVCVLAFAGCSNTEKTTDNDTAAQGAKYLEKEGIAPYDLSDGEEYILNVMNIKKDALLVSYNATENSKMLMVRVYNLNDGQWDETGNLAFVIADDNKQGTISIMEKDNYALELSTISASTKSEKIDDENEYIRSQKIVINDFQNIELNKEIPVAIYINDSDTAGVPIELSEFSDPANFEGIDMVRAVTFEFMDETL</sequence>
<dbReference type="EMBL" id="DVNG01000079">
    <property type="protein sequence ID" value="HIU50407.1"/>
    <property type="molecule type" value="Genomic_DNA"/>
</dbReference>
<reference evidence="2" key="2">
    <citation type="journal article" date="2021" name="PeerJ">
        <title>Extensive microbial diversity within the chicken gut microbiome revealed by metagenomics and culture.</title>
        <authorList>
            <person name="Gilroy R."/>
            <person name="Ravi A."/>
            <person name="Getino M."/>
            <person name="Pursley I."/>
            <person name="Horton D.L."/>
            <person name="Alikhan N.F."/>
            <person name="Baker D."/>
            <person name="Gharbi K."/>
            <person name="Hall N."/>
            <person name="Watson M."/>
            <person name="Adriaenssens E.M."/>
            <person name="Foster-Nyarko E."/>
            <person name="Jarju S."/>
            <person name="Secka A."/>
            <person name="Antonio M."/>
            <person name="Oren A."/>
            <person name="Chaudhuri R.R."/>
            <person name="La Ragione R."/>
            <person name="Hildebrand F."/>
            <person name="Pallen M.J."/>
        </authorList>
    </citation>
    <scope>NUCLEOTIDE SEQUENCE</scope>
    <source>
        <strain evidence="2">ChiGjej1B1-1684</strain>
    </source>
</reference>
<protein>
    <recommendedName>
        <fullName evidence="4">Lipoprotein</fullName>
    </recommendedName>
</protein>
<evidence type="ECO:0008006" key="4">
    <source>
        <dbReference type="Google" id="ProtNLM"/>
    </source>
</evidence>
<dbReference type="AlphaFoldDB" id="A0A9D1S8G9"/>
<proteinExistence type="predicted"/>
<gene>
    <name evidence="2" type="ORF">IAD22_05290</name>
</gene>
<keyword evidence="1" id="KW-0732">Signal</keyword>
<dbReference type="PROSITE" id="PS51257">
    <property type="entry name" value="PROKAR_LIPOPROTEIN"/>
    <property type="match status" value="1"/>
</dbReference>
<dbReference type="Proteomes" id="UP000824118">
    <property type="component" value="Unassembled WGS sequence"/>
</dbReference>